<dbReference type="PROSITE" id="PS00181">
    <property type="entry name" value="GLNA_ATP"/>
    <property type="match status" value="1"/>
</dbReference>
<dbReference type="PROSITE" id="PS51986">
    <property type="entry name" value="GS_BETA_GRASP"/>
    <property type="match status" value="1"/>
</dbReference>
<dbReference type="InterPro" id="IPR052725">
    <property type="entry name" value="GS_Type-3"/>
</dbReference>
<dbReference type="SMART" id="SM01230">
    <property type="entry name" value="Gln-synt_C"/>
    <property type="match status" value="1"/>
</dbReference>
<reference evidence="5 6" key="1">
    <citation type="submission" date="2023-09" db="EMBL/GenBank/DDBJ databases">
        <title>Thalassobella suaedae gen. nov., sp. nov., a marine bacterium of the family Flavobacteriaceae isolated from a halophyte Suaeda japonica.</title>
        <authorList>
            <person name="Lee S.Y."/>
            <person name="Hwang C.Y."/>
        </authorList>
    </citation>
    <scope>NUCLEOTIDE SEQUENCE [LARGE SCALE GENOMIC DNA]</scope>
    <source>
        <strain evidence="5 6">HL-DH10</strain>
    </source>
</reference>
<dbReference type="InterPro" id="IPR008147">
    <property type="entry name" value="Gln_synt_N"/>
</dbReference>
<dbReference type="RefSeq" id="WP_415862919.1">
    <property type="nucleotide sequence ID" value="NZ_CP134536.1"/>
</dbReference>
<dbReference type="InterPro" id="IPR014746">
    <property type="entry name" value="Gln_synth/guanido_kin_cat_dom"/>
</dbReference>
<dbReference type="PROSITE" id="PS51987">
    <property type="entry name" value="GS_CATALYTIC"/>
    <property type="match status" value="1"/>
</dbReference>
<keyword evidence="6" id="KW-1185">Reference proteome</keyword>
<dbReference type="Gene3D" id="3.30.590.10">
    <property type="entry name" value="Glutamine synthetase/guanido kinase, catalytic domain"/>
    <property type="match status" value="1"/>
</dbReference>
<feature type="domain" description="GS catalytic" evidence="4">
    <location>
        <begin position="178"/>
        <end position="615"/>
    </location>
</feature>
<evidence type="ECO:0000256" key="2">
    <source>
        <dbReference type="RuleBase" id="RU000384"/>
    </source>
</evidence>
<dbReference type="SUPFAM" id="SSF55931">
    <property type="entry name" value="Glutamine synthetase/guanido kinase"/>
    <property type="match status" value="1"/>
</dbReference>
<dbReference type="Pfam" id="PF00120">
    <property type="entry name" value="Gln-synt_C"/>
    <property type="match status" value="1"/>
</dbReference>
<proteinExistence type="inferred from homology"/>
<organism evidence="5 6">
    <name type="scientific">Thalassobellus suaedae</name>
    <dbReference type="NCBI Taxonomy" id="3074124"/>
    <lineage>
        <taxon>Bacteria</taxon>
        <taxon>Pseudomonadati</taxon>
        <taxon>Bacteroidota</taxon>
        <taxon>Flavobacteriia</taxon>
        <taxon>Flavobacteriales</taxon>
        <taxon>Flavobacteriaceae</taxon>
        <taxon>Thalassobellus</taxon>
    </lineage>
</organism>
<protein>
    <submittedName>
        <fullName evidence="5">Glutamine synthetase III</fullName>
    </submittedName>
</protein>
<dbReference type="Pfam" id="PF18318">
    <property type="entry name" value="Gln-synt_C-ter"/>
    <property type="match status" value="1"/>
</dbReference>
<dbReference type="InterPro" id="IPR022147">
    <property type="entry name" value="GSIII_N"/>
</dbReference>
<dbReference type="PANTHER" id="PTHR42974">
    <property type="entry name" value="GLUTAMINE SYNTHETASE"/>
    <property type="match status" value="1"/>
</dbReference>
<sequence length="728" mass="81961">MSKLRFHAIKESLAIKPVQVEENVRRSEIFGKNVFNENTMRQYLTKDAFNGVMSAVSHGKKIDRSIADQVSSSMKDWALSKGVTHYTHWFQPLTGTTAEKHDAFFETIEGGMAIERFGGDQLVQQEPDASSFPSGGIRNTFEARGYTAWDPTSPAFIYGTTLCIPTIFIAYTGEALDYKTPLLRALHAVDNAATAVCRYFDKNVKKVTSSLGWEQEYFLVDKMLAASRPDIILTGRTLLGHSSAKGQQLDDHYFGAIPTRAFNFMRELETECMLLGIPVKTRHNEVAPNQFELAPIFEEANLAVDHNSLLMDIMGRVASRHNFKVLFHEKPFAGMNGSGKHNNWSLSTDTGVNLLAPGKTPMSNLQFLTFFINTIKAVRENEELLRAAIASASNDHRLGANEAPPAIISVFIGEQLTKVLEELEGVTKGKLSPQEKTELKLNVVGKIPDVLLDNTDRNRTSPFAFTGNKFEFRAVGSIANCGNPMTVLNTIVAKQLKDFKVEVDALIDKKDLKKDEAVFNVLREYIKSSRDILFEGNGYGEAWELEAKKRGLSNNKTTPEALKAKISEKSIALFEDMQVMSKIESEARYEIEMEAYCMHIQIEGRVLGDIARNHIVPTAVKYQNILIENVKGLKEIFEEKFRSVSKEQINLIEEISSHIEGINSNVTKMINARRKANAIDDIEKKAMSYCNKVKPLFDDIRYHCDKLELLVDDDIWPLTKYRELLFTR</sequence>
<dbReference type="Gene3D" id="1.20.120.1560">
    <property type="match status" value="1"/>
</dbReference>
<evidence type="ECO:0000259" key="3">
    <source>
        <dbReference type="PROSITE" id="PS51986"/>
    </source>
</evidence>
<evidence type="ECO:0000256" key="1">
    <source>
        <dbReference type="PROSITE-ProRule" id="PRU01330"/>
    </source>
</evidence>
<dbReference type="InterPro" id="IPR027303">
    <property type="entry name" value="Gln_synth_gly_rich_site"/>
</dbReference>
<dbReference type="InterPro" id="IPR008146">
    <property type="entry name" value="Gln_synth_cat_dom"/>
</dbReference>
<dbReference type="PANTHER" id="PTHR42974:SF1">
    <property type="entry name" value="TYPE-3 GLUTAMINE SYNTHETASE"/>
    <property type="match status" value="1"/>
</dbReference>
<dbReference type="Proteomes" id="UP001303407">
    <property type="component" value="Chromosome"/>
</dbReference>
<accession>A0ABY9Y3Z8</accession>
<evidence type="ECO:0000259" key="4">
    <source>
        <dbReference type="PROSITE" id="PS51987"/>
    </source>
</evidence>
<feature type="domain" description="GS beta-grasp" evidence="3">
    <location>
        <begin position="84"/>
        <end position="173"/>
    </location>
</feature>
<evidence type="ECO:0000313" key="5">
    <source>
        <dbReference type="EMBL" id="WNH12939.1"/>
    </source>
</evidence>
<dbReference type="Pfam" id="PF12437">
    <property type="entry name" value="GSIII_N"/>
    <property type="match status" value="1"/>
</dbReference>
<gene>
    <name evidence="5" type="ORF">RHP49_01490</name>
</gene>
<dbReference type="InterPro" id="IPR040577">
    <property type="entry name" value="Gln-synt_C"/>
</dbReference>
<dbReference type="EMBL" id="CP134536">
    <property type="protein sequence ID" value="WNH12939.1"/>
    <property type="molecule type" value="Genomic_DNA"/>
</dbReference>
<comment type="similarity">
    <text evidence="1 2">Belongs to the glutamine synthetase family.</text>
</comment>
<name>A0ABY9Y3Z8_9FLAO</name>
<evidence type="ECO:0000313" key="6">
    <source>
        <dbReference type="Proteomes" id="UP001303407"/>
    </source>
</evidence>